<dbReference type="InterPro" id="IPR005829">
    <property type="entry name" value="Sugar_transporter_CS"/>
</dbReference>
<name>A0A1F6CVD0_9BACT</name>
<dbReference type="PROSITE" id="PS00216">
    <property type="entry name" value="SUGAR_TRANSPORT_1"/>
    <property type="match status" value="1"/>
</dbReference>
<feature type="transmembrane region" description="Helical" evidence="5">
    <location>
        <begin position="12"/>
        <end position="31"/>
    </location>
</feature>
<comment type="caution">
    <text evidence="7">The sequence shown here is derived from an EMBL/GenBank/DDBJ whole genome shotgun (WGS) entry which is preliminary data.</text>
</comment>
<evidence type="ECO:0000259" key="6">
    <source>
        <dbReference type="PROSITE" id="PS50850"/>
    </source>
</evidence>
<evidence type="ECO:0000256" key="5">
    <source>
        <dbReference type="SAM" id="Phobius"/>
    </source>
</evidence>
<organism evidence="7 8">
    <name type="scientific">Candidatus Kaiserbacteria bacterium RIFCSPHIGHO2_01_FULL_53_29</name>
    <dbReference type="NCBI Taxonomy" id="1798480"/>
    <lineage>
        <taxon>Bacteria</taxon>
        <taxon>Candidatus Kaiseribacteriota</taxon>
    </lineage>
</organism>
<dbReference type="PANTHER" id="PTHR23530">
    <property type="entry name" value="TRANSPORT PROTEIN-RELATED"/>
    <property type="match status" value="1"/>
</dbReference>
<dbReference type="Pfam" id="PF07690">
    <property type="entry name" value="MFS_1"/>
    <property type="match status" value="1"/>
</dbReference>
<feature type="transmembrane region" description="Helical" evidence="5">
    <location>
        <begin position="207"/>
        <end position="226"/>
    </location>
</feature>
<dbReference type="STRING" id="1798480.A2851_00430"/>
<comment type="subcellular location">
    <subcellularLocation>
        <location evidence="1">Membrane</location>
        <topology evidence="1">Multi-pass membrane protein</topology>
    </subcellularLocation>
</comment>
<feature type="transmembrane region" description="Helical" evidence="5">
    <location>
        <begin position="232"/>
        <end position="260"/>
    </location>
</feature>
<dbReference type="PROSITE" id="PS50850">
    <property type="entry name" value="MFS"/>
    <property type="match status" value="1"/>
</dbReference>
<dbReference type="EMBL" id="MFKT01000017">
    <property type="protein sequence ID" value="OGG53128.1"/>
    <property type="molecule type" value="Genomic_DNA"/>
</dbReference>
<keyword evidence="3 5" id="KW-1133">Transmembrane helix</keyword>
<evidence type="ECO:0000256" key="3">
    <source>
        <dbReference type="ARBA" id="ARBA00022989"/>
    </source>
</evidence>
<sequence>MPSLRANIGKLYALSIAQSAIFHEPILVLYFTERGLSLTEFFLVQSAASFAIILLMIPAGYLADRWGRRNVTILSALALITSVFLLAFGTMFWQFFLSEIFRGIFRSLQFGAMNALTYDTLLALKEEGRSRTVFGRQYALQFCTLALASVVGGFLALRNLQTPVLATIPFVGLYLLVSLFLKEPPVHTAGERISIATLRSCMRHPDLWFLLLFQGVLGALIFWLAFSSQAYLQAVGVSLVFFGGFYAIFQISMAGSSLLATIATRRFSDRSLLLIMTPLILSSIMMLGLDGIYTGFIFLIIGVGSWGMLKTVVMDVLNRMTDSTTRATVISLQLFTIHALFAIIGPLLGLIMEGGDIHRAFLIAGLGGTACIAALWLPLRSSLGRK</sequence>
<dbReference type="AlphaFoldDB" id="A0A1F6CVD0"/>
<evidence type="ECO:0000313" key="7">
    <source>
        <dbReference type="EMBL" id="OGG53128.1"/>
    </source>
</evidence>
<protein>
    <recommendedName>
        <fullName evidence="6">Major facilitator superfamily (MFS) profile domain-containing protein</fullName>
    </recommendedName>
</protein>
<dbReference type="InterPro" id="IPR036259">
    <property type="entry name" value="MFS_trans_sf"/>
</dbReference>
<keyword evidence="2 5" id="KW-0812">Transmembrane</keyword>
<dbReference type="InterPro" id="IPR053160">
    <property type="entry name" value="MFS_DHA3_Transporter"/>
</dbReference>
<evidence type="ECO:0000313" key="8">
    <source>
        <dbReference type="Proteomes" id="UP000176863"/>
    </source>
</evidence>
<feature type="transmembrane region" description="Helical" evidence="5">
    <location>
        <begin position="357"/>
        <end position="379"/>
    </location>
</feature>
<dbReference type="GO" id="GO:0016020">
    <property type="term" value="C:membrane"/>
    <property type="evidence" value="ECO:0007669"/>
    <property type="project" value="UniProtKB-SubCell"/>
</dbReference>
<feature type="transmembrane region" description="Helical" evidence="5">
    <location>
        <begin position="295"/>
        <end position="317"/>
    </location>
</feature>
<feature type="transmembrane region" description="Helical" evidence="5">
    <location>
        <begin position="272"/>
        <end position="289"/>
    </location>
</feature>
<dbReference type="Proteomes" id="UP000176863">
    <property type="component" value="Unassembled WGS sequence"/>
</dbReference>
<evidence type="ECO:0000256" key="1">
    <source>
        <dbReference type="ARBA" id="ARBA00004141"/>
    </source>
</evidence>
<keyword evidence="4 5" id="KW-0472">Membrane</keyword>
<feature type="transmembrane region" description="Helical" evidence="5">
    <location>
        <begin position="74"/>
        <end position="96"/>
    </location>
</feature>
<feature type="transmembrane region" description="Helical" evidence="5">
    <location>
        <begin position="43"/>
        <end position="62"/>
    </location>
</feature>
<feature type="transmembrane region" description="Helical" evidence="5">
    <location>
        <begin position="329"/>
        <end position="351"/>
    </location>
</feature>
<dbReference type="Gene3D" id="1.20.1250.20">
    <property type="entry name" value="MFS general substrate transporter like domains"/>
    <property type="match status" value="1"/>
</dbReference>
<feature type="domain" description="Major facilitator superfamily (MFS) profile" evidence="6">
    <location>
        <begin position="1"/>
        <end position="383"/>
    </location>
</feature>
<evidence type="ECO:0000256" key="2">
    <source>
        <dbReference type="ARBA" id="ARBA00022692"/>
    </source>
</evidence>
<accession>A0A1F6CVD0</accession>
<dbReference type="InterPro" id="IPR020846">
    <property type="entry name" value="MFS_dom"/>
</dbReference>
<dbReference type="PANTHER" id="PTHR23530:SF1">
    <property type="entry name" value="PERMEASE, MAJOR FACILITATOR SUPERFAMILY-RELATED"/>
    <property type="match status" value="1"/>
</dbReference>
<reference evidence="7 8" key="1">
    <citation type="journal article" date="2016" name="Nat. Commun.">
        <title>Thousands of microbial genomes shed light on interconnected biogeochemical processes in an aquifer system.</title>
        <authorList>
            <person name="Anantharaman K."/>
            <person name="Brown C.T."/>
            <person name="Hug L.A."/>
            <person name="Sharon I."/>
            <person name="Castelle C.J."/>
            <person name="Probst A.J."/>
            <person name="Thomas B.C."/>
            <person name="Singh A."/>
            <person name="Wilkins M.J."/>
            <person name="Karaoz U."/>
            <person name="Brodie E.L."/>
            <person name="Williams K.H."/>
            <person name="Hubbard S.S."/>
            <person name="Banfield J.F."/>
        </authorList>
    </citation>
    <scope>NUCLEOTIDE SEQUENCE [LARGE SCALE GENOMIC DNA]</scope>
</reference>
<feature type="transmembrane region" description="Helical" evidence="5">
    <location>
        <begin position="138"/>
        <end position="157"/>
    </location>
</feature>
<dbReference type="SUPFAM" id="SSF103473">
    <property type="entry name" value="MFS general substrate transporter"/>
    <property type="match status" value="1"/>
</dbReference>
<gene>
    <name evidence="7" type="ORF">A2851_00430</name>
</gene>
<dbReference type="InterPro" id="IPR011701">
    <property type="entry name" value="MFS"/>
</dbReference>
<evidence type="ECO:0000256" key="4">
    <source>
        <dbReference type="ARBA" id="ARBA00023136"/>
    </source>
</evidence>
<proteinExistence type="predicted"/>
<dbReference type="GO" id="GO:0022857">
    <property type="term" value="F:transmembrane transporter activity"/>
    <property type="evidence" value="ECO:0007669"/>
    <property type="project" value="InterPro"/>
</dbReference>